<feature type="domain" description="Gfo/Idh/MocA-like oxidoreductase N-terminal" evidence="1">
    <location>
        <begin position="23"/>
        <end position="96"/>
    </location>
</feature>
<dbReference type="OrthoDB" id="3512812at2"/>
<dbReference type="InterPro" id="IPR000683">
    <property type="entry name" value="Gfo/Idh/MocA-like_OxRdtase_N"/>
</dbReference>
<protein>
    <submittedName>
        <fullName evidence="2">Oxidoreductase family protein</fullName>
    </submittedName>
</protein>
<dbReference type="AlphaFoldDB" id="A0A542XXN8"/>
<reference evidence="2 3" key="1">
    <citation type="submission" date="2019-06" db="EMBL/GenBank/DDBJ databases">
        <title>Sequencing the genomes of 1000 actinobacteria strains.</title>
        <authorList>
            <person name="Klenk H.-P."/>
        </authorList>
    </citation>
    <scope>NUCLEOTIDE SEQUENCE [LARGE SCALE GENOMIC DNA]</scope>
    <source>
        <strain evidence="2 3">DSM 8803</strain>
    </source>
</reference>
<sequence>MSPIRIAFAGLAHSHPVSDASNLARLRDAGSPVEFVGVYDSDGALATAFAERFGCEVAPTLAALADAQPDLVILTARPHETAPFVSELLAATNAVVFANKVVAGTAAQLAAWEAAIAVDQDRVGTSSVLRFAPELRALAARVADSEVWGVRVLAQHDIEMFLAPDRAWQDDPARGGGTLVTAGVHAWEMLGAVLPGAELTGEVSGWTHRSPSSRSASEETAQLAGTVAVPGRREVQFGMTVTGTPGPERYALDVFTSTGTLSVSLEFPHPHDSLGFAELAAALLENTRGGRATAPWESARAVATNTIRAAQALRGTHHTEMSQ</sequence>
<dbReference type="InterPro" id="IPR036291">
    <property type="entry name" value="NAD(P)-bd_dom_sf"/>
</dbReference>
<evidence type="ECO:0000313" key="2">
    <source>
        <dbReference type="EMBL" id="TQL40589.1"/>
    </source>
</evidence>
<dbReference type="EMBL" id="VFON01000002">
    <property type="protein sequence ID" value="TQL40589.1"/>
    <property type="molecule type" value="Genomic_DNA"/>
</dbReference>
<name>A0A542XXN8_9MICO</name>
<dbReference type="Gene3D" id="3.30.360.10">
    <property type="entry name" value="Dihydrodipicolinate Reductase, domain 2"/>
    <property type="match status" value="1"/>
</dbReference>
<evidence type="ECO:0000313" key="3">
    <source>
        <dbReference type="Proteomes" id="UP000319094"/>
    </source>
</evidence>
<proteinExistence type="predicted"/>
<evidence type="ECO:0000259" key="1">
    <source>
        <dbReference type="Pfam" id="PF01408"/>
    </source>
</evidence>
<dbReference type="SUPFAM" id="SSF51735">
    <property type="entry name" value="NAD(P)-binding Rossmann-fold domains"/>
    <property type="match status" value="1"/>
</dbReference>
<dbReference type="Pfam" id="PF01408">
    <property type="entry name" value="GFO_IDH_MocA"/>
    <property type="match status" value="1"/>
</dbReference>
<organism evidence="2 3">
    <name type="scientific">Leucobacter komagatae</name>
    <dbReference type="NCBI Taxonomy" id="55969"/>
    <lineage>
        <taxon>Bacteria</taxon>
        <taxon>Bacillati</taxon>
        <taxon>Actinomycetota</taxon>
        <taxon>Actinomycetes</taxon>
        <taxon>Micrococcales</taxon>
        <taxon>Microbacteriaceae</taxon>
        <taxon>Leucobacter</taxon>
    </lineage>
</organism>
<keyword evidence="3" id="KW-1185">Reference proteome</keyword>
<accession>A0A542XXN8</accession>
<dbReference type="Proteomes" id="UP000319094">
    <property type="component" value="Unassembled WGS sequence"/>
</dbReference>
<dbReference type="Gene3D" id="3.40.50.720">
    <property type="entry name" value="NAD(P)-binding Rossmann-like Domain"/>
    <property type="match status" value="1"/>
</dbReference>
<dbReference type="GO" id="GO:0000166">
    <property type="term" value="F:nucleotide binding"/>
    <property type="evidence" value="ECO:0007669"/>
    <property type="project" value="InterPro"/>
</dbReference>
<gene>
    <name evidence="2" type="ORF">FB468_3110</name>
</gene>
<comment type="caution">
    <text evidence="2">The sequence shown here is derived from an EMBL/GenBank/DDBJ whole genome shotgun (WGS) entry which is preliminary data.</text>
</comment>